<gene>
    <name evidence="8" type="ORF">TRSC58_00291</name>
</gene>
<feature type="transmembrane region" description="Helical" evidence="6">
    <location>
        <begin position="266"/>
        <end position="283"/>
    </location>
</feature>
<dbReference type="InterPro" id="IPR013057">
    <property type="entry name" value="AA_transpt_TM"/>
</dbReference>
<evidence type="ECO:0000313" key="9">
    <source>
        <dbReference type="Proteomes" id="UP000031737"/>
    </source>
</evidence>
<dbReference type="AlphaFoldDB" id="A0A061JC56"/>
<dbReference type="Proteomes" id="UP000031737">
    <property type="component" value="Unassembled WGS sequence"/>
</dbReference>
<accession>A0A061JC56</accession>
<evidence type="ECO:0000259" key="7">
    <source>
        <dbReference type="Pfam" id="PF01490"/>
    </source>
</evidence>
<protein>
    <submittedName>
        <fullName evidence="8">Amino acid tansporter</fullName>
    </submittedName>
</protein>
<dbReference type="GO" id="GO:0005774">
    <property type="term" value="C:vacuolar membrane"/>
    <property type="evidence" value="ECO:0007669"/>
    <property type="project" value="TreeGrafter"/>
</dbReference>
<keyword evidence="9" id="KW-1185">Reference proteome</keyword>
<comment type="subcellular location">
    <subcellularLocation>
        <location evidence="1">Membrane</location>
        <topology evidence="1">Multi-pass membrane protein</topology>
    </subcellularLocation>
</comment>
<dbReference type="GO" id="GO:0015179">
    <property type="term" value="F:L-amino acid transmembrane transporter activity"/>
    <property type="evidence" value="ECO:0007669"/>
    <property type="project" value="TreeGrafter"/>
</dbReference>
<feature type="transmembrane region" description="Helical" evidence="6">
    <location>
        <begin position="323"/>
        <end position="343"/>
    </location>
</feature>
<keyword evidence="3 6" id="KW-1133">Transmembrane helix</keyword>
<evidence type="ECO:0000256" key="6">
    <source>
        <dbReference type="SAM" id="Phobius"/>
    </source>
</evidence>
<feature type="transmembrane region" description="Helical" evidence="6">
    <location>
        <begin position="569"/>
        <end position="588"/>
    </location>
</feature>
<feature type="transmembrane region" description="Helical" evidence="6">
    <location>
        <begin position="216"/>
        <end position="237"/>
    </location>
</feature>
<dbReference type="Pfam" id="PF01490">
    <property type="entry name" value="Aa_trans"/>
    <property type="match status" value="1"/>
</dbReference>
<feature type="transmembrane region" description="Helical" evidence="6">
    <location>
        <begin position="445"/>
        <end position="465"/>
    </location>
</feature>
<dbReference type="EMBL" id="AUPL01000291">
    <property type="protein sequence ID" value="ESL11950.1"/>
    <property type="molecule type" value="Genomic_DNA"/>
</dbReference>
<evidence type="ECO:0000256" key="3">
    <source>
        <dbReference type="ARBA" id="ARBA00022989"/>
    </source>
</evidence>
<feature type="domain" description="Amino acid transporter transmembrane" evidence="7">
    <location>
        <begin position="185"/>
        <end position="558"/>
    </location>
</feature>
<keyword evidence="4 6" id="KW-0472">Membrane</keyword>
<dbReference type="PANTHER" id="PTHR22950">
    <property type="entry name" value="AMINO ACID TRANSPORTER"/>
    <property type="match status" value="1"/>
</dbReference>
<evidence type="ECO:0000256" key="2">
    <source>
        <dbReference type="ARBA" id="ARBA00022692"/>
    </source>
</evidence>
<evidence type="ECO:0000256" key="4">
    <source>
        <dbReference type="ARBA" id="ARBA00023136"/>
    </source>
</evidence>
<feature type="transmembrane region" description="Helical" evidence="6">
    <location>
        <begin position="400"/>
        <end position="425"/>
    </location>
</feature>
<dbReference type="PANTHER" id="PTHR22950:SF349">
    <property type="entry name" value="AMINO ACID TRANSPORTER TRANSMEMBRANE DOMAIN-CONTAINING PROTEIN"/>
    <property type="match status" value="1"/>
</dbReference>
<feature type="compositionally biased region" description="Low complexity" evidence="5">
    <location>
        <begin position="17"/>
        <end position="35"/>
    </location>
</feature>
<evidence type="ECO:0000256" key="1">
    <source>
        <dbReference type="ARBA" id="ARBA00004141"/>
    </source>
</evidence>
<feature type="region of interest" description="Disordered" evidence="5">
    <location>
        <begin position="1"/>
        <end position="36"/>
    </location>
</feature>
<keyword evidence="2 6" id="KW-0812">Transmembrane</keyword>
<evidence type="ECO:0000256" key="5">
    <source>
        <dbReference type="SAM" id="MobiDB-lite"/>
    </source>
</evidence>
<comment type="caution">
    <text evidence="8">The sequence shown here is derived from an EMBL/GenBank/DDBJ whole genome shotgun (WGS) entry which is preliminary data.</text>
</comment>
<organism evidence="8 9">
    <name type="scientific">Trypanosoma rangeli SC58</name>
    <dbReference type="NCBI Taxonomy" id="429131"/>
    <lineage>
        <taxon>Eukaryota</taxon>
        <taxon>Discoba</taxon>
        <taxon>Euglenozoa</taxon>
        <taxon>Kinetoplastea</taxon>
        <taxon>Metakinetoplastina</taxon>
        <taxon>Trypanosomatida</taxon>
        <taxon>Trypanosomatidae</taxon>
        <taxon>Trypanosoma</taxon>
        <taxon>Herpetosoma</taxon>
    </lineage>
</organism>
<name>A0A061JC56_TRYRA</name>
<dbReference type="VEuPathDB" id="TriTrypDB:TRSC58_00291"/>
<feature type="transmembrane region" description="Helical" evidence="6">
    <location>
        <begin position="289"/>
        <end position="311"/>
    </location>
</feature>
<sequence>MTSRKGKRSLPVGRINAAPQATTAASADSQSSITAEDPLECERKADCVGVHEPRRPLASSVVPSAAPWWRSAFSPQREKGRTASLLECSRILTPVSATHRLGVASGAVSNLFPRMASLRCDRYAATPNYHTSLDEIYNVVGSKNVDDGSEINEDIDIHFLGERLTDVLECSLLGESITQLGEHHNTLGRAAFHIFKGNVGAGVFLLPTYYQDAGYGIGLVLMVLLGSLMIDCTLALVKSKQKIDLAAVRTYPAVVGYILGDALKHFTDFSLLFTQFGFSVVYIQYASSIFAAIFAFSHAYHVFVFLGVLIVTPMTFFSHRMGALAYASMLAAVFVVIVLAGVVGEEVTFLATRGVSPAAAFFVPTMRIFVFISGHMFSLEGIGTVLPVENSMTDEDLPRFATLVKYTLVSIVATYLVVGVLGYLAFGDALQTSVVLAMPPSKTKVMLQVLLGLSLIFSYPIQFVPAIQLVDRALGISVRKERTKAYIVRVVLNMFFGALSGFIGADTVNVFASFLGAFTGVHLMITLPVLLALFTDPVLGIALERTELSFRDYVKIFFTMPHALLECRWHLYLLLAVCVWIGGMYYTFDSVFG</sequence>
<dbReference type="OrthoDB" id="1684102at2759"/>
<evidence type="ECO:0000313" key="8">
    <source>
        <dbReference type="EMBL" id="ESL11950.1"/>
    </source>
</evidence>
<feature type="transmembrane region" description="Helical" evidence="6">
    <location>
        <begin position="511"/>
        <end position="535"/>
    </location>
</feature>
<reference evidence="8 9" key="1">
    <citation type="submission" date="2013-07" db="EMBL/GenBank/DDBJ databases">
        <authorList>
            <person name="Stoco P.H."/>
            <person name="Wagner G."/>
            <person name="Gerber A."/>
            <person name="Zaha A."/>
            <person name="Thompson C."/>
            <person name="Bartholomeu D.C."/>
            <person name="Luckemeyer D.D."/>
            <person name="Bahia D."/>
            <person name="Loreto E."/>
            <person name="Prestes E.B."/>
            <person name="Lima F.M."/>
            <person name="Rodrigues-Luiz G."/>
            <person name="Vallejo G.A."/>
            <person name="Filho J.F."/>
            <person name="Monteiro K.M."/>
            <person name="Tyler K.M."/>
            <person name="de Almeida L.G."/>
            <person name="Ortiz M.F."/>
            <person name="Siervo M.A."/>
            <person name="de Moraes M.H."/>
            <person name="Cunha O.L."/>
            <person name="Mendonca-Neto R."/>
            <person name="Silva R."/>
            <person name="Teixeira S.M."/>
            <person name="Murta S.M."/>
            <person name="Sincero T.C."/>
            <person name="Mendes T.A."/>
            <person name="Urmenyi T.P."/>
            <person name="Silva V.G."/>
            <person name="da Rocha W.D."/>
            <person name="Andersson B."/>
            <person name="Romanha A.J."/>
            <person name="Steindel M."/>
            <person name="de Vasconcelos A.T."/>
            <person name="Grisard E.C."/>
        </authorList>
    </citation>
    <scope>NUCLEOTIDE SEQUENCE [LARGE SCALE GENOMIC DNA]</scope>
    <source>
        <strain evidence="8 9">SC58</strain>
    </source>
</reference>
<proteinExistence type="predicted"/>
<feature type="transmembrane region" description="Helical" evidence="6">
    <location>
        <begin position="486"/>
        <end position="505"/>
    </location>
</feature>